<keyword evidence="11" id="KW-1185">Reference proteome</keyword>
<evidence type="ECO:0000259" key="9">
    <source>
        <dbReference type="PROSITE" id="PS50885"/>
    </source>
</evidence>
<evidence type="ECO:0000256" key="1">
    <source>
        <dbReference type="ARBA" id="ARBA00004236"/>
    </source>
</evidence>
<evidence type="ECO:0000256" key="3">
    <source>
        <dbReference type="ARBA" id="ARBA00023136"/>
    </source>
</evidence>
<feature type="domain" description="Methyl-accepting transducer" evidence="8">
    <location>
        <begin position="293"/>
        <end position="529"/>
    </location>
</feature>
<dbReference type="Proteomes" id="UP000558113">
    <property type="component" value="Unassembled WGS sequence"/>
</dbReference>
<feature type="transmembrane region" description="Helical" evidence="7">
    <location>
        <begin position="14"/>
        <end position="33"/>
    </location>
</feature>
<comment type="caution">
    <text evidence="10">The sequence shown here is derived from an EMBL/GenBank/DDBJ whole genome shotgun (WGS) entry which is preliminary data.</text>
</comment>
<dbReference type="Pfam" id="PF00015">
    <property type="entry name" value="MCPsignal"/>
    <property type="match status" value="1"/>
</dbReference>
<accession>A0A7X5BZN1</accession>
<comment type="similarity">
    <text evidence="5">Belongs to the methyl-accepting chemotaxis (MCP) protein family.</text>
</comment>
<dbReference type="GO" id="GO:0004888">
    <property type="term" value="F:transmembrane signaling receptor activity"/>
    <property type="evidence" value="ECO:0007669"/>
    <property type="project" value="InterPro"/>
</dbReference>
<dbReference type="InterPro" id="IPR003660">
    <property type="entry name" value="HAMP_dom"/>
</dbReference>
<organism evidence="10 11">
    <name type="scientific">Paenibacillus sacheonensis</name>
    <dbReference type="NCBI Taxonomy" id="742054"/>
    <lineage>
        <taxon>Bacteria</taxon>
        <taxon>Bacillati</taxon>
        <taxon>Bacillota</taxon>
        <taxon>Bacilli</taxon>
        <taxon>Bacillales</taxon>
        <taxon>Paenibacillaceae</taxon>
        <taxon>Paenibacillus</taxon>
    </lineage>
</organism>
<keyword evidence="3 7" id="KW-0472">Membrane</keyword>
<gene>
    <name evidence="10" type="ORF">GT003_17975</name>
</gene>
<evidence type="ECO:0000256" key="7">
    <source>
        <dbReference type="SAM" id="Phobius"/>
    </source>
</evidence>
<dbReference type="PROSITE" id="PS50885">
    <property type="entry name" value="HAMP"/>
    <property type="match status" value="1"/>
</dbReference>
<evidence type="ECO:0000256" key="6">
    <source>
        <dbReference type="PROSITE-ProRule" id="PRU00284"/>
    </source>
</evidence>
<dbReference type="AlphaFoldDB" id="A0A7X5BZN1"/>
<dbReference type="InterPro" id="IPR004090">
    <property type="entry name" value="Chemotax_Me-accpt_rcpt"/>
</dbReference>
<protein>
    <submittedName>
        <fullName evidence="10">HAMP domain-containing protein</fullName>
    </submittedName>
</protein>
<dbReference type="InterPro" id="IPR004089">
    <property type="entry name" value="MCPsignal_dom"/>
</dbReference>
<sequence>MKSGFILFSVGRKLFLSFLLLIVLIGFLGIASLRSEERMAGKSDEITTNWMTGVEIANHLNYLTEHMLTLQFKIMTDADQSQKQAFRKEADDTLKVVDDKWTTYAATYANAEDKAVAEELQRHWKQFKIVFEQAAALGKQIDLIQGANGKGSEVRSLMAQSEKIFDDMQEDMNRLVGFNHDGAVGAVKESRDIYDGARASSFWVMAAALIIAISLAVLLNRLISRPIKQVSLALRAVSEGDLTAPAMATKRKDEIGALIQSLNVMTASLKSLIVRVSQASQTVAASSEELLASSEQNAEATKHVAEAAQAMADGSGSQLHSAVETSRAMEEMAAGIQRIAETSSAVSELTQQSGQLAERGNQAIASAMEKMDAISRSVEQTGSEIKLLESHSGQIGDIVELIGGIASQTNLLALNASIEAARAGEHGRGFAVVAGEVRKLSEQSAESVQNIAEVIALIQEDTLKAVRTMDRSLAEVRLGLQAVADAEESFRRIAMAAGHVSEMVQEVAASSQQMAAGSEQVSASVHDMSAVAKQATESTQSVAATTEEQLASVQEITAAAQTLSAIAVELSDTISKVKV</sequence>
<evidence type="ECO:0000256" key="4">
    <source>
        <dbReference type="ARBA" id="ARBA00023224"/>
    </source>
</evidence>
<dbReference type="Gene3D" id="1.10.287.950">
    <property type="entry name" value="Methyl-accepting chemotaxis protein"/>
    <property type="match status" value="1"/>
</dbReference>
<dbReference type="GO" id="GO:0006935">
    <property type="term" value="P:chemotaxis"/>
    <property type="evidence" value="ECO:0007669"/>
    <property type="project" value="InterPro"/>
</dbReference>
<keyword evidence="2" id="KW-1003">Cell membrane</keyword>
<dbReference type="InterPro" id="IPR024478">
    <property type="entry name" value="HlyB_4HB_MCP"/>
</dbReference>
<keyword evidence="4 6" id="KW-0807">Transducer</keyword>
<keyword evidence="7" id="KW-1133">Transmembrane helix</keyword>
<dbReference type="PANTHER" id="PTHR32089">
    <property type="entry name" value="METHYL-ACCEPTING CHEMOTAXIS PROTEIN MCPB"/>
    <property type="match status" value="1"/>
</dbReference>
<name>A0A7X5BZN1_9BACL</name>
<dbReference type="Pfam" id="PF00672">
    <property type="entry name" value="HAMP"/>
    <property type="match status" value="1"/>
</dbReference>
<dbReference type="PROSITE" id="PS50111">
    <property type="entry name" value="CHEMOTAXIS_TRANSDUC_2"/>
    <property type="match status" value="1"/>
</dbReference>
<dbReference type="Gene3D" id="6.10.340.10">
    <property type="match status" value="1"/>
</dbReference>
<dbReference type="SMART" id="SM00283">
    <property type="entry name" value="MA"/>
    <property type="match status" value="1"/>
</dbReference>
<evidence type="ECO:0000313" key="11">
    <source>
        <dbReference type="Proteomes" id="UP000558113"/>
    </source>
</evidence>
<dbReference type="SMART" id="SM00304">
    <property type="entry name" value="HAMP"/>
    <property type="match status" value="1"/>
</dbReference>
<dbReference type="SUPFAM" id="SSF58104">
    <property type="entry name" value="Methyl-accepting chemotaxis protein (MCP) signaling domain"/>
    <property type="match status" value="1"/>
</dbReference>
<evidence type="ECO:0000256" key="5">
    <source>
        <dbReference type="ARBA" id="ARBA00029447"/>
    </source>
</evidence>
<evidence type="ECO:0000256" key="2">
    <source>
        <dbReference type="ARBA" id="ARBA00022475"/>
    </source>
</evidence>
<dbReference type="GO" id="GO:0007165">
    <property type="term" value="P:signal transduction"/>
    <property type="evidence" value="ECO:0007669"/>
    <property type="project" value="UniProtKB-KW"/>
</dbReference>
<evidence type="ECO:0000259" key="8">
    <source>
        <dbReference type="PROSITE" id="PS50111"/>
    </source>
</evidence>
<dbReference type="EMBL" id="JAAAMU010000009">
    <property type="protein sequence ID" value="NBC70892.1"/>
    <property type="molecule type" value="Genomic_DNA"/>
</dbReference>
<dbReference type="GO" id="GO:0005886">
    <property type="term" value="C:plasma membrane"/>
    <property type="evidence" value="ECO:0007669"/>
    <property type="project" value="UniProtKB-SubCell"/>
</dbReference>
<keyword evidence="7" id="KW-0812">Transmembrane</keyword>
<evidence type="ECO:0000313" key="10">
    <source>
        <dbReference type="EMBL" id="NBC70892.1"/>
    </source>
</evidence>
<dbReference type="Pfam" id="PF12729">
    <property type="entry name" value="4HB_MCP_1"/>
    <property type="match status" value="1"/>
</dbReference>
<dbReference type="PRINTS" id="PR00260">
    <property type="entry name" value="CHEMTRNSDUCR"/>
</dbReference>
<feature type="domain" description="HAMP" evidence="9">
    <location>
        <begin position="221"/>
        <end position="274"/>
    </location>
</feature>
<dbReference type="CDD" id="cd11386">
    <property type="entry name" value="MCP_signal"/>
    <property type="match status" value="1"/>
</dbReference>
<dbReference type="PANTHER" id="PTHR32089:SF112">
    <property type="entry name" value="LYSOZYME-LIKE PROTEIN-RELATED"/>
    <property type="match status" value="1"/>
</dbReference>
<comment type="subcellular location">
    <subcellularLocation>
        <location evidence="1">Cell membrane</location>
    </subcellularLocation>
</comment>
<dbReference type="CDD" id="cd06225">
    <property type="entry name" value="HAMP"/>
    <property type="match status" value="1"/>
</dbReference>
<dbReference type="OrthoDB" id="358716at2"/>
<reference evidence="10 11" key="1">
    <citation type="submission" date="2020-01" db="EMBL/GenBank/DDBJ databases">
        <title>Paenibacillus soybeanensis sp. nov. isolated from the nodules of soybean (Glycine max(L.) Merr).</title>
        <authorList>
            <person name="Wang H."/>
        </authorList>
    </citation>
    <scope>NUCLEOTIDE SEQUENCE [LARGE SCALE GENOMIC DNA]</scope>
    <source>
        <strain evidence="10 11">DSM 23054</strain>
    </source>
</reference>
<proteinExistence type="inferred from homology"/>
<dbReference type="RefSeq" id="WP_161700304.1">
    <property type="nucleotide sequence ID" value="NZ_JAAAMU010000009.1"/>
</dbReference>
<feature type="transmembrane region" description="Helical" evidence="7">
    <location>
        <begin position="201"/>
        <end position="219"/>
    </location>
</feature>